<dbReference type="Gene3D" id="3.40.30.10">
    <property type="entry name" value="Glutaredoxin"/>
    <property type="match status" value="1"/>
</dbReference>
<dbReference type="SUPFAM" id="SSF52833">
    <property type="entry name" value="Thioredoxin-like"/>
    <property type="match status" value="2"/>
</dbReference>
<dbReference type="Gene3D" id="1.10.287.110">
    <property type="entry name" value="DnaJ domain"/>
    <property type="match status" value="1"/>
</dbReference>
<sequence>MSGSLAATRLQERCFHGSSDVLEGSEIFFAALKWHPDRNIDNKEKAEKKFEEVAEAYEVLSDREKRKMYDQFGEDGLQGGNAGGPGGPGGTHMHFQGDPFEMFNMFFGGGMGGQGSENVKFEFSGGMGGMGGMGGFGGMGQPQAKRKPQRQQQQQGGGLYDGDANVVDVTPANFPRKSDTGVWLLEFYAPWCGHCRTLVPKWGKVAAALKGVATVAAINCDAHQSLCQKHGVQGFPTIKAFANGRLVDYNGDRSASHLKDWAISLLPNKVLTLNRQANLDALLERCSSGKSKAAASWGACMVLATDKATTSPLYLSLAGEFDGKLAFGEARKGTQALAEKLGVSSLPSLVAVCNGDLGTALQYQGEMKAGPLREFLRSFEGGKRCAKAVKLDASTDLSKLKTGQLKQLLEERGVKCPECLERGDYVSRLRDLLSQQSA</sequence>
<keyword evidence="11" id="KW-1185">Reference proteome</keyword>
<proteinExistence type="predicted"/>
<dbReference type="GO" id="GO:0015035">
    <property type="term" value="F:protein-disulfide reductase activity"/>
    <property type="evidence" value="ECO:0007669"/>
    <property type="project" value="TreeGrafter"/>
</dbReference>
<dbReference type="SUPFAM" id="SSF68906">
    <property type="entry name" value="SAP domain"/>
    <property type="match status" value="1"/>
</dbReference>
<dbReference type="AlphaFoldDB" id="A0AAW1P6B8"/>
<dbReference type="Pfam" id="PF00085">
    <property type="entry name" value="Thioredoxin"/>
    <property type="match status" value="1"/>
</dbReference>
<dbReference type="InterPro" id="IPR017937">
    <property type="entry name" value="Thioredoxin_CS"/>
</dbReference>
<reference evidence="10 11" key="1">
    <citation type="journal article" date="2024" name="Nat. Commun.">
        <title>Phylogenomics reveals the evolutionary origins of lichenization in chlorophyte algae.</title>
        <authorList>
            <person name="Puginier C."/>
            <person name="Libourel C."/>
            <person name="Otte J."/>
            <person name="Skaloud P."/>
            <person name="Haon M."/>
            <person name="Grisel S."/>
            <person name="Petersen M."/>
            <person name="Berrin J.G."/>
            <person name="Delaux P.M."/>
            <person name="Dal Grande F."/>
            <person name="Keller J."/>
        </authorList>
    </citation>
    <scope>NUCLEOTIDE SEQUENCE [LARGE SCALE GENOMIC DNA]</scope>
    <source>
        <strain evidence="10 11">SAG 2036</strain>
    </source>
</reference>
<dbReference type="Pfam" id="PF00226">
    <property type="entry name" value="DnaJ"/>
    <property type="match status" value="1"/>
</dbReference>
<dbReference type="Gene3D" id="1.10.720.30">
    <property type="entry name" value="SAP domain"/>
    <property type="match status" value="1"/>
</dbReference>
<dbReference type="PROSITE" id="PS51352">
    <property type="entry name" value="THIOREDOXIN_2"/>
    <property type="match status" value="1"/>
</dbReference>
<comment type="subcellular location">
    <subcellularLocation>
        <location evidence="1">Endoplasmic reticulum membrane</location>
        <topology evidence="1">Single-pass type IV membrane protein</topology>
    </subcellularLocation>
</comment>
<protein>
    <recommendedName>
        <fullName evidence="2">DnaJ homolog subfamily C member 10</fullName>
    </recommendedName>
    <alternativeName>
        <fullName evidence="3">DnaJ homolog subfamily C member 16</fullName>
    </alternativeName>
    <alternativeName>
        <fullName evidence="6">Endoplasmic reticulum DNA J domain-containing protein 8</fullName>
    </alternativeName>
</protein>
<dbReference type="PROSITE" id="PS50076">
    <property type="entry name" value="DNAJ_2"/>
    <property type="match status" value="1"/>
</dbReference>
<evidence type="ECO:0000256" key="5">
    <source>
        <dbReference type="ARBA" id="ARBA00035002"/>
    </source>
</evidence>
<dbReference type="PRINTS" id="PR00421">
    <property type="entry name" value="THIOREDOXIN"/>
</dbReference>
<dbReference type="InterPro" id="IPR001623">
    <property type="entry name" value="DnaJ_domain"/>
</dbReference>
<dbReference type="PANTHER" id="PTHR45815">
    <property type="entry name" value="PROTEIN DISULFIDE-ISOMERASE A6"/>
    <property type="match status" value="1"/>
</dbReference>
<dbReference type="InterPro" id="IPR036869">
    <property type="entry name" value="J_dom_sf"/>
</dbReference>
<organism evidence="10 11">
    <name type="scientific">Symbiochloris irregularis</name>
    <dbReference type="NCBI Taxonomy" id="706552"/>
    <lineage>
        <taxon>Eukaryota</taxon>
        <taxon>Viridiplantae</taxon>
        <taxon>Chlorophyta</taxon>
        <taxon>core chlorophytes</taxon>
        <taxon>Trebouxiophyceae</taxon>
        <taxon>Trebouxiales</taxon>
        <taxon>Trebouxiaceae</taxon>
        <taxon>Symbiochloris</taxon>
    </lineage>
</organism>
<dbReference type="PROSITE" id="PS00636">
    <property type="entry name" value="DNAJ_1"/>
    <property type="match status" value="1"/>
</dbReference>
<evidence type="ECO:0000256" key="2">
    <source>
        <dbReference type="ARBA" id="ARBA00020920"/>
    </source>
</evidence>
<dbReference type="InterPro" id="IPR036249">
    <property type="entry name" value="Thioredoxin-like_sf"/>
</dbReference>
<dbReference type="CDD" id="cd06257">
    <property type="entry name" value="DnaJ"/>
    <property type="match status" value="1"/>
</dbReference>
<dbReference type="GO" id="GO:0005788">
    <property type="term" value="C:endoplasmic reticulum lumen"/>
    <property type="evidence" value="ECO:0007669"/>
    <property type="project" value="TreeGrafter"/>
</dbReference>
<dbReference type="GO" id="GO:0034976">
    <property type="term" value="P:response to endoplasmic reticulum stress"/>
    <property type="evidence" value="ECO:0007669"/>
    <property type="project" value="TreeGrafter"/>
</dbReference>
<gene>
    <name evidence="10" type="ORF">WJX73_007755</name>
</gene>
<evidence type="ECO:0000256" key="6">
    <source>
        <dbReference type="ARBA" id="ARBA00035043"/>
    </source>
</evidence>
<evidence type="ECO:0000313" key="10">
    <source>
        <dbReference type="EMBL" id="KAK9806036.1"/>
    </source>
</evidence>
<feature type="domain" description="Thioredoxin" evidence="9">
    <location>
        <begin position="148"/>
        <end position="267"/>
    </location>
</feature>
<feature type="region of interest" description="Disordered" evidence="7">
    <location>
        <begin position="132"/>
        <end position="163"/>
    </location>
</feature>
<comment type="caution">
    <text evidence="10">The sequence shown here is derived from an EMBL/GenBank/DDBJ whole genome shotgun (WGS) entry which is preliminary data.</text>
</comment>
<dbReference type="PRINTS" id="PR00625">
    <property type="entry name" value="JDOMAIN"/>
</dbReference>
<evidence type="ECO:0000259" key="8">
    <source>
        <dbReference type="PROSITE" id="PS50076"/>
    </source>
</evidence>
<dbReference type="InterPro" id="IPR036361">
    <property type="entry name" value="SAP_dom_sf"/>
</dbReference>
<dbReference type="Pfam" id="PF10208">
    <property type="entry name" value="ARMET_C"/>
    <property type="match status" value="1"/>
</dbReference>
<name>A0AAW1P6B8_9CHLO</name>
<dbReference type="SUPFAM" id="SSF46565">
    <property type="entry name" value="Chaperone J-domain"/>
    <property type="match status" value="1"/>
</dbReference>
<dbReference type="InterPro" id="IPR019345">
    <property type="entry name" value="ARMET_C"/>
</dbReference>
<accession>A0AAW1P6B8</accession>
<dbReference type="PROSITE" id="PS00194">
    <property type="entry name" value="THIOREDOXIN_1"/>
    <property type="match status" value="1"/>
</dbReference>
<feature type="domain" description="J" evidence="8">
    <location>
        <begin position="1"/>
        <end position="73"/>
    </location>
</feature>
<dbReference type="PANTHER" id="PTHR45815:SF3">
    <property type="entry name" value="PROTEIN DISULFIDE-ISOMERASE A6"/>
    <property type="match status" value="1"/>
</dbReference>
<dbReference type="Proteomes" id="UP001465755">
    <property type="component" value="Unassembled WGS sequence"/>
</dbReference>
<evidence type="ECO:0000256" key="3">
    <source>
        <dbReference type="ARBA" id="ARBA00020921"/>
    </source>
</evidence>
<dbReference type="GO" id="GO:0006914">
    <property type="term" value="P:autophagy"/>
    <property type="evidence" value="ECO:0007669"/>
    <property type="project" value="UniProtKB-KW"/>
</dbReference>
<dbReference type="GO" id="GO:0005789">
    <property type="term" value="C:endoplasmic reticulum membrane"/>
    <property type="evidence" value="ECO:0007669"/>
    <property type="project" value="UniProtKB-SubCell"/>
</dbReference>
<dbReference type="EMBL" id="JALJOQ010000039">
    <property type="protein sequence ID" value="KAK9806036.1"/>
    <property type="molecule type" value="Genomic_DNA"/>
</dbReference>
<evidence type="ECO:0000256" key="7">
    <source>
        <dbReference type="SAM" id="MobiDB-lite"/>
    </source>
</evidence>
<keyword evidence="4" id="KW-0072">Autophagy</keyword>
<evidence type="ECO:0000259" key="9">
    <source>
        <dbReference type="PROSITE" id="PS51352"/>
    </source>
</evidence>
<evidence type="ECO:0000256" key="1">
    <source>
        <dbReference type="ARBA" id="ARBA00004163"/>
    </source>
</evidence>
<dbReference type="InterPro" id="IPR013766">
    <property type="entry name" value="Thioredoxin_domain"/>
</dbReference>
<dbReference type="InterPro" id="IPR018253">
    <property type="entry name" value="DnaJ_domain_CS"/>
</dbReference>
<comment type="function">
    <text evidence="5">Plays an important role in regulating the size of autophagosomes during the formation process.</text>
</comment>
<dbReference type="SMART" id="SM00271">
    <property type="entry name" value="DnaJ"/>
    <property type="match status" value="1"/>
</dbReference>
<evidence type="ECO:0000256" key="4">
    <source>
        <dbReference type="ARBA" id="ARBA00023006"/>
    </source>
</evidence>
<evidence type="ECO:0000313" key="11">
    <source>
        <dbReference type="Proteomes" id="UP001465755"/>
    </source>
</evidence>